<dbReference type="InterPro" id="IPR045863">
    <property type="entry name" value="CorA_TM1_TM2"/>
</dbReference>
<organism evidence="7 8">
    <name type="scientific">Chaetomidium leptoderma</name>
    <dbReference type="NCBI Taxonomy" id="669021"/>
    <lineage>
        <taxon>Eukaryota</taxon>
        <taxon>Fungi</taxon>
        <taxon>Dikarya</taxon>
        <taxon>Ascomycota</taxon>
        <taxon>Pezizomycotina</taxon>
        <taxon>Sordariomycetes</taxon>
        <taxon>Sordariomycetidae</taxon>
        <taxon>Sordariales</taxon>
        <taxon>Chaetomiaceae</taxon>
        <taxon>Chaetomidium</taxon>
    </lineage>
</organism>
<feature type="compositionally biased region" description="Polar residues" evidence="5">
    <location>
        <begin position="371"/>
        <end position="386"/>
    </location>
</feature>
<evidence type="ECO:0000313" key="7">
    <source>
        <dbReference type="EMBL" id="KAK4149610.1"/>
    </source>
</evidence>
<dbReference type="SUPFAM" id="SSF144083">
    <property type="entry name" value="Magnesium transport protein CorA, transmembrane region"/>
    <property type="match status" value="1"/>
</dbReference>
<dbReference type="GO" id="GO:0050897">
    <property type="term" value="F:cobalt ion binding"/>
    <property type="evidence" value="ECO:0007669"/>
    <property type="project" value="TreeGrafter"/>
</dbReference>
<keyword evidence="3 6" id="KW-1133">Transmembrane helix</keyword>
<evidence type="ECO:0000256" key="6">
    <source>
        <dbReference type="SAM" id="Phobius"/>
    </source>
</evidence>
<evidence type="ECO:0000256" key="5">
    <source>
        <dbReference type="SAM" id="MobiDB-lite"/>
    </source>
</evidence>
<dbReference type="AlphaFoldDB" id="A0AAN6VFK8"/>
<keyword evidence="2 6" id="KW-0812">Transmembrane</keyword>
<dbReference type="Proteomes" id="UP001302745">
    <property type="component" value="Unassembled WGS sequence"/>
</dbReference>
<dbReference type="InterPro" id="IPR002523">
    <property type="entry name" value="MgTranspt_CorA/ZnTranspt_ZntB"/>
</dbReference>
<sequence>MGIRPPPLRASPLERSSRKPPHVRFRGRKVDDSSSSDELGDGNEEDLAFAEDWGSDNYTNNRNPVFYTFGDLASKDNGGSVGLSDNEFTAVPEEEQEMSHGTRQEGSAPDAIPDANLDAAAYHVLGSNYTGEGYEGGGHSAKLTAILSKRAAVPQSMFRWIRSAALRDMVNNIKRGSATTVQASDMKYVRRMEPKLRHETLLSEGKVLGSRSVTWVCLPYFSLEPYSGLLGANSTKSFPTPTLLQARYPRTARNRDMQQAVCQQKGVSRGLCFHISQLWCLILDNSLLVTYGRLTEKALCEDIIVNDAGPLPTPPAPIPNKTLSVRYQGTLMWTIPIQDCQTWFPGVLFPLSTADVDTAVHADKQEAASVDLTSRQDSTSPGSVASLSKEDHAGLASPSLTPPKENRHTSEPEIESSRGVFTYLDCFAKPGMSSTTSPTPSESTFFNETTAKKYFSDLEDHILNKTVIGDRRVYRSIEEIERSAVHAVMDSERLSMDLGEPSAEHQQDFDGRVIMFNAADAVFKFFFPLDTRVATVGRYWGAVLALIKVRYQKLLESDITTGHADRRIDLKLGLFRQELSIIDWTIDMQTSILRDLLRTRESVAQRIGAQFKHPEPQRYQPEQLPYMMPPQHDTIAAMAEGVLKPGAHGQLEPCGFSYMLLHECERDLSLKKKELRMMRDAAFQLRKTNETNLTHTKDRQERAIYAFTIVTVIFLPLSAVASIFGMNSSDIRDMDLGQWAYWATAGPVTAVVVFLGLLFTGELGNVRSWVEERVERWGWGGSGGAWGLGEETEAGWKGEGGSGPG</sequence>
<feature type="transmembrane region" description="Helical" evidence="6">
    <location>
        <begin position="739"/>
        <end position="759"/>
    </location>
</feature>
<feature type="compositionally biased region" description="Acidic residues" evidence="5">
    <location>
        <begin position="34"/>
        <end position="49"/>
    </location>
</feature>
<reference evidence="7" key="2">
    <citation type="submission" date="2023-05" db="EMBL/GenBank/DDBJ databases">
        <authorList>
            <consortium name="Lawrence Berkeley National Laboratory"/>
            <person name="Steindorff A."/>
            <person name="Hensen N."/>
            <person name="Bonometti L."/>
            <person name="Westerberg I."/>
            <person name="Brannstrom I.O."/>
            <person name="Guillou S."/>
            <person name="Cros-Aarteil S."/>
            <person name="Calhoun S."/>
            <person name="Haridas S."/>
            <person name="Kuo A."/>
            <person name="Mondo S."/>
            <person name="Pangilinan J."/>
            <person name="Riley R."/>
            <person name="Labutti K."/>
            <person name="Andreopoulos B."/>
            <person name="Lipzen A."/>
            <person name="Chen C."/>
            <person name="Yanf M."/>
            <person name="Daum C."/>
            <person name="Ng V."/>
            <person name="Clum A."/>
            <person name="Ohm R."/>
            <person name="Martin F."/>
            <person name="Silar P."/>
            <person name="Natvig D."/>
            <person name="Lalanne C."/>
            <person name="Gautier V."/>
            <person name="Ament-Velasquez S.L."/>
            <person name="Kruys A."/>
            <person name="Hutchinson M.I."/>
            <person name="Powell A.J."/>
            <person name="Barry K."/>
            <person name="Miller A.N."/>
            <person name="Grigoriev I.V."/>
            <person name="Debuchy R."/>
            <person name="Gladieux P."/>
            <person name="Thoren M.H."/>
            <person name="Johannesson H."/>
        </authorList>
    </citation>
    <scope>NUCLEOTIDE SEQUENCE</scope>
    <source>
        <strain evidence="7">CBS 538.74</strain>
    </source>
</reference>
<feature type="compositionally biased region" description="Basic residues" evidence="5">
    <location>
        <begin position="18"/>
        <end position="27"/>
    </location>
</feature>
<name>A0AAN6VFK8_9PEZI</name>
<feature type="transmembrane region" description="Helical" evidence="6">
    <location>
        <begin position="703"/>
        <end position="727"/>
    </location>
</feature>
<feature type="region of interest" description="Disordered" evidence="5">
    <location>
        <begin position="784"/>
        <end position="805"/>
    </location>
</feature>
<accession>A0AAN6VFK8</accession>
<evidence type="ECO:0000256" key="4">
    <source>
        <dbReference type="ARBA" id="ARBA00023136"/>
    </source>
</evidence>
<dbReference type="Pfam" id="PF01544">
    <property type="entry name" value="CorA"/>
    <property type="match status" value="1"/>
</dbReference>
<evidence type="ECO:0000256" key="1">
    <source>
        <dbReference type="ARBA" id="ARBA00004651"/>
    </source>
</evidence>
<keyword evidence="8" id="KW-1185">Reference proteome</keyword>
<feature type="region of interest" description="Disordered" evidence="5">
    <location>
        <begin position="1"/>
        <end position="55"/>
    </location>
</feature>
<proteinExistence type="predicted"/>
<dbReference type="GO" id="GO:0015095">
    <property type="term" value="F:magnesium ion transmembrane transporter activity"/>
    <property type="evidence" value="ECO:0007669"/>
    <property type="project" value="TreeGrafter"/>
</dbReference>
<dbReference type="GO" id="GO:0015087">
    <property type="term" value="F:cobalt ion transmembrane transporter activity"/>
    <property type="evidence" value="ECO:0007669"/>
    <property type="project" value="TreeGrafter"/>
</dbReference>
<dbReference type="PANTHER" id="PTHR46494">
    <property type="entry name" value="CORA FAMILY METAL ION TRANSPORTER (EUROFUNG)"/>
    <property type="match status" value="1"/>
</dbReference>
<comment type="caution">
    <text evidence="7">The sequence shown here is derived from an EMBL/GenBank/DDBJ whole genome shotgun (WGS) entry which is preliminary data.</text>
</comment>
<evidence type="ECO:0000256" key="2">
    <source>
        <dbReference type="ARBA" id="ARBA00022692"/>
    </source>
</evidence>
<dbReference type="GO" id="GO:0000287">
    <property type="term" value="F:magnesium ion binding"/>
    <property type="evidence" value="ECO:0007669"/>
    <property type="project" value="TreeGrafter"/>
</dbReference>
<dbReference type="GO" id="GO:0005886">
    <property type="term" value="C:plasma membrane"/>
    <property type="evidence" value="ECO:0007669"/>
    <property type="project" value="UniProtKB-SubCell"/>
</dbReference>
<protein>
    <recommendedName>
        <fullName evidence="9">Mg2+ transporter protein, CorA-like/Zinc transport protein ZntB</fullName>
    </recommendedName>
</protein>
<evidence type="ECO:0008006" key="9">
    <source>
        <dbReference type="Google" id="ProtNLM"/>
    </source>
</evidence>
<gene>
    <name evidence="7" type="ORF">C8A00DRAFT_18724</name>
</gene>
<dbReference type="Gene3D" id="1.20.58.340">
    <property type="entry name" value="Magnesium transport protein CorA, transmembrane region"/>
    <property type="match status" value="1"/>
</dbReference>
<evidence type="ECO:0000256" key="3">
    <source>
        <dbReference type="ARBA" id="ARBA00022989"/>
    </source>
</evidence>
<reference evidence="7" key="1">
    <citation type="journal article" date="2023" name="Mol. Phylogenet. Evol.">
        <title>Genome-scale phylogeny and comparative genomics of the fungal order Sordariales.</title>
        <authorList>
            <person name="Hensen N."/>
            <person name="Bonometti L."/>
            <person name="Westerberg I."/>
            <person name="Brannstrom I.O."/>
            <person name="Guillou S."/>
            <person name="Cros-Aarteil S."/>
            <person name="Calhoun S."/>
            <person name="Haridas S."/>
            <person name="Kuo A."/>
            <person name="Mondo S."/>
            <person name="Pangilinan J."/>
            <person name="Riley R."/>
            <person name="LaButti K."/>
            <person name="Andreopoulos B."/>
            <person name="Lipzen A."/>
            <person name="Chen C."/>
            <person name="Yan M."/>
            <person name="Daum C."/>
            <person name="Ng V."/>
            <person name="Clum A."/>
            <person name="Steindorff A."/>
            <person name="Ohm R.A."/>
            <person name="Martin F."/>
            <person name="Silar P."/>
            <person name="Natvig D.O."/>
            <person name="Lalanne C."/>
            <person name="Gautier V."/>
            <person name="Ament-Velasquez S.L."/>
            <person name="Kruys A."/>
            <person name="Hutchinson M.I."/>
            <person name="Powell A.J."/>
            <person name="Barry K."/>
            <person name="Miller A.N."/>
            <person name="Grigoriev I.V."/>
            <person name="Debuchy R."/>
            <person name="Gladieux P."/>
            <person name="Hiltunen Thoren M."/>
            <person name="Johannesson H."/>
        </authorList>
    </citation>
    <scope>NUCLEOTIDE SEQUENCE</scope>
    <source>
        <strain evidence="7">CBS 538.74</strain>
    </source>
</reference>
<comment type="subcellular location">
    <subcellularLocation>
        <location evidence="1">Cell membrane</location>
        <topology evidence="1">Multi-pass membrane protein</topology>
    </subcellularLocation>
</comment>
<dbReference type="PANTHER" id="PTHR46494:SF1">
    <property type="entry name" value="CORA FAMILY METAL ION TRANSPORTER (EUROFUNG)"/>
    <property type="match status" value="1"/>
</dbReference>
<evidence type="ECO:0000313" key="8">
    <source>
        <dbReference type="Proteomes" id="UP001302745"/>
    </source>
</evidence>
<feature type="region of interest" description="Disordered" evidence="5">
    <location>
        <begin position="367"/>
        <end position="415"/>
    </location>
</feature>
<dbReference type="EMBL" id="MU857141">
    <property type="protein sequence ID" value="KAK4149610.1"/>
    <property type="molecule type" value="Genomic_DNA"/>
</dbReference>
<keyword evidence="4 6" id="KW-0472">Membrane</keyword>